<gene>
    <name evidence="6" type="ORF">ACFFGG_04090</name>
</gene>
<dbReference type="Pfam" id="PF00588">
    <property type="entry name" value="SpoU_methylase"/>
    <property type="match status" value="1"/>
</dbReference>
<dbReference type="GO" id="GO:0032259">
    <property type="term" value="P:methylation"/>
    <property type="evidence" value="ECO:0007669"/>
    <property type="project" value="UniProtKB-KW"/>
</dbReference>
<sequence length="265" mass="28462">MRTRFVLIETSHAGNVGAVARAMKVMGFDDLVLVRPRWPDVLTRAEAIERASGATDVLQRARTVATLDEALAGMTQLCATVMTPRDFGPPTRSPRAHFELLLNEELPALDASGLEADLAQKPPLGVALLFGSERYGMANEDVYRCHAALSIPTNPAYGSLNIAAAVQLIAYDWRQALDARAGGWGARPPGGVPAHLPADAAQLGAMVAHWQQALTAVGFLNPAAPKKLMPRLQQLFNRARPSAEEVHILRGIARAMQDAASAKKH</sequence>
<evidence type="ECO:0000256" key="3">
    <source>
        <dbReference type="ARBA" id="ARBA00022679"/>
    </source>
</evidence>
<dbReference type="Gene3D" id="1.10.8.590">
    <property type="match status" value="1"/>
</dbReference>
<dbReference type="InterPro" id="IPR001537">
    <property type="entry name" value="SpoU_MeTrfase"/>
</dbReference>
<feature type="domain" description="tRNA/rRNA methyltransferase SpoU type" evidence="5">
    <location>
        <begin position="4"/>
        <end position="171"/>
    </location>
</feature>
<proteinExistence type="inferred from homology"/>
<dbReference type="InterPro" id="IPR029028">
    <property type="entry name" value="Alpha/beta_knot_MTases"/>
</dbReference>
<dbReference type="PIRSF" id="PIRSF004808">
    <property type="entry name" value="LasT"/>
    <property type="match status" value="1"/>
</dbReference>
<evidence type="ECO:0000313" key="6">
    <source>
        <dbReference type="EMBL" id="MFC0591730.1"/>
    </source>
</evidence>
<protein>
    <submittedName>
        <fullName evidence="6">RNA methyltransferase</fullName>
    </submittedName>
</protein>
<evidence type="ECO:0000256" key="1">
    <source>
        <dbReference type="ARBA" id="ARBA00007228"/>
    </source>
</evidence>
<keyword evidence="3" id="KW-0808">Transferase</keyword>
<keyword evidence="7" id="KW-1185">Reference proteome</keyword>
<comment type="similarity">
    <text evidence="1">Belongs to the class IV-like SAM-binding methyltransferase superfamily. RNA methyltransferase TrmH family.</text>
</comment>
<dbReference type="InterPro" id="IPR029026">
    <property type="entry name" value="tRNA_m1G_MTases_N"/>
</dbReference>
<reference evidence="6 7" key="1">
    <citation type="submission" date="2024-09" db="EMBL/GenBank/DDBJ databases">
        <authorList>
            <person name="Sun Q."/>
            <person name="Mori K."/>
        </authorList>
    </citation>
    <scope>NUCLEOTIDE SEQUENCE [LARGE SCALE GENOMIC DNA]</scope>
    <source>
        <strain evidence="6 7">NCAIM B.02336</strain>
    </source>
</reference>
<dbReference type="PANTHER" id="PTHR42786">
    <property type="entry name" value="TRNA/RRNA METHYLTRANSFERASE"/>
    <property type="match status" value="1"/>
</dbReference>
<dbReference type="GO" id="GO:0008168">
    <property type="term" value="F:methyltransferase activity"/>
    <property type="evidence" value="ECO:0007669"/>
    <property type="project" value="UniProtKB-KW"/>
</dbReference>
<organism evidence="6 7">
    <name type="scientific">Ottowia pentelensis</name>
    <dbReference type="NCBI Taxonomy" id="511108"/>
    <lineage>
        <taxon>Bacteria</taxon>
        <taxon>Pseudomonadati</taxon>
        <taxon>Pseudomonadota</taxon>
        <taxon>Betaproteobacteria</taxon>
        <taxon>Burkholderiales</taxon>
        <taxon>Comamonadaceae</taxon>
        <taxon>Ottowia</taxon>
    </lineage>
</organism>
<keyword evidence="2 6" id="KW-0489">Methyltransferase</keyword>
<dbReference type="CDD" id="cd18093">
    <property type="entry name" value="SpoU-like_TrmJ"/>
    <property type="match status" value="1"/>
</dbReference>
<evidence type="ECO:0000256" key="2">
    <source>
        <dbReference type="ARBA" id="ARBA00022603"/>
    </source>
</evidence>
<dbReference type="Gene3D" id="3.40.1280.10">
    <property type="match status" value="1"/>
</dbReference>
<comment type="caution">
    <text evidence="6">The sequence shown here is derived from an EMBL/GenBank/DDBJ whole genome shotgun (WGS) entry which is preliminary data.</text>
</comment>
<dbReference type="RefSeq" id="WP_377480788.1">
    <property type="nucleotide sequence ID" value="NZ_JBHLTN010000007.1"/>
</dbReference>
<dbReference type="InterPro" id="IPR004384">
    <property type="entry name" value="RNA_MeTrfase_TrmJ/LasT"/>
</dbReference>
<evidence type="ECO:0000259" key="5">
    <source>
        <dbReference type="Pfam" id="PF00588"/>
    </source>
</evidence>
<keyword evidence="4" id="KW-0949">S-adenosyl-L-methionine</keyword>
<name>A0ABV6PPJ3_9BURK</name>
<evidence type="ECO:0000313" key="7">
    <source>
        <dbReference type="Proteomes" id="UP001589834"/>
    </source>
</evidence>
<evidence type="ECO:0000256" key="4">
    <source>
        <dbReference type="ARBA" id="ARBA00022691"/>
    </source>
</evidence>
<accession>A0ABV6PPJ3</accession>
<dbReference type="EMBL" id="JBHLTN010000007">
    <property type="protein sequence ID" value="MFC0591730.1"/>
    <property type="molecule type" value="Genomic_DNA"/>
</dbReference>
<dbReference type="SUPFAM" id="SSF75217">
    <property type="entry name" value="alpha/beta knot"/>
    <property type="match status" value="1"/>
</dbReference>
<dbReference type="Proteomes" id="UP001589834">
    <property type="component" value="Unassembled WGS sequence"/>
</dbReference>
<dbReference type="PANTHER" id="PTHR42786:SF1">
    <property type="entry name" value="TRNA (CYTIDINE_URIDINE-2'-O-)-METHYLTRANSFERASE TRMJ"/>
    <property type="match status" value="1"/>
</dbReference>